<proteinExistence type="predicted"/>
<protein>
    <submittedName>
        <fullName evidence="2">Uncharacterized protein</fullName>
    </submittedName>
</protein>
<accession>A0A915HI34</accession>
<dbReference type="Proteomes" id="UP000887565">
    <property type="component" value="Unplaced"/>
</dbReference>
<organism evidence="1 2">
    <name type="scientific">Romanomermis culicivorax</name>
    <name type="common">Nematode worm</name>
    <dbReference type="NCBI Taxonomy" id="13658"/>
    <lineage>
        <taxon>Eukaryota</taxon>
        <taxon>Metazoa</taxon>
        <taxon>Ecdysozoa</taxon>
        <taxon>Nematoda</taxon>
        <taxon>Enoplea</taxon>
        <taxon>Dorylaimia</taxon>
        <taxon>Mermithida</taxon>
        <taxon>Mermithoidea</taxon>
        <taxon>Mermithidae</taxon>
        <taxon>Romanomermis</taxon>
    </lineage>
</organism>
<sequence length="1276" mass="145020">MAHDNLKVYNGHVPIDGATNTLVIESFNRATVPIIVFNFDPNADKSIHGLSLGEFFLNPHHNREALIISITESEPGCNGALSSKDLNYHINVTHLKQSEYIKDYPTKYERIGSTLLQQIFDDYSIYAIEDFYNNLEKLLLQQARKIGVNDQSVLYFLEGFFYNTIFYESYYQQRSVQIDKFSSRTAYSVHLRFTNLIMEINIFNTLFVGGQANRDPNFTLPEAFEYRKLNFLYQYNESSGRVYICSNGTSYAAITKRQIYSQSSAYDPNLKSITRGKCGIDDQEDFAFKLLPEFYKTFFSVDGKLHEIVNAKRNWDLSTYLVDDLENVYELNTDLLSAAVMAQSIYSIREDYIEDKGKKMKRSAAAGQKSSNAKLSTTVNVKHVKPPVVKTAVQGLGKVSGLMSRTFLKSNLLPGIGLVLSAKDLFSAVENLRNGDTSASAIFDVTTAAIGLVLGVVDLILPGGGTTVKYILFAISSFLYATSNVKRAFQELERVSSVIEIGAWQKPFEFFSVLFTGSLSKNVQKAEKDKSWNDQMMINALQMMTLNQHVQGFITSAGCYENGQHGPCSTIYVDLVTPVPLISSQQMPSDPSIPTDFKYGFTKTCHIYGVDTFWIKEYMKGNLTIGILNTALDRNKWYNPTGDQTYICNNAFGIQRKHVNNKPNDITIYNLNGNSIIFASSSTNNVFQLSNGNFCRIEGGTKQNVFKFTSFFGRCTILGSYHSLNTLDISKMEYEFKTLLIGNETDAIFFNWFRLEIGRIYMKNMNNFVIKGGKDVRDLIIDCRQQVRGVEVMETSDCQEPLYNIVLANTDCVHDLHIESHGCVRINSRAVKKGHITYTFDGLNGDSEILLQHSPGLTHKIVMTSFDVHEFDLTIWNYTDHTTLVFSNDDKSLRIQILGATESVELSLGGGLQMGLENGLFRADLYFLQSKGQLWYKYRKVFSSMNFMINAYSHRDREAFVLENGLIRFGKKQLQFHAHVANGTEKIRCKAGYNLVVIEPLCEPLWKIFMKKLSWFNDIEIFVRSKIRKLTIDLTLVCDVMNQWYKYYSLSIESLVVGQNINLTVYAILETEIQTVKYKVGVIRLIDVMVDQKYQKVVIISTSDFTLVHDQKGNILTKPLTKIIDSVSPVMLIDPALIEQAQTFLFKGRTLTNYDLVLYQNTTLIITNLASDVFKTLTLSNASPYFYTVILKNFTDEKMRTIKLEFEDGMIFDLMKFNPKQAISYTDFIQKLHVFAQYIRKKTSIMNNHAAFENVAEKIMPVDTMGGLCLPMEATF</sequence>
<dbReference type="WBParaSite" id="nRc.2.0.1.t01667-RA">
    <property type="protein sequence ID" value="nRc.2.0.1.t01667-RA"/>
    <property type="gene ID" value="nRc.2.0.1.g01667"/>
</dbReference>
<evidence type="ECO:0000313" key="1">
    <source>
        <dbReference type="Proteomes" id="UP000887565"/>
    </source>
</evidence>
<keyword evidence="1" id="KW-1185">Reference proteome</keyword>
<dbReference type="AlphaFoldDB" id="A0A915HI34"/>
<reference evidence="2" key="1">
    <citation type="submission" date="2022-11" db="UniProtKB">
        <authorList>
            <consortium name="WormBaseParasite"/>
        </authorList>
    </citation>
    <scope>IDENTIFICATION</scope>
</reference>
<evidence type="ECO:0000313" key="2">
    <source>
        <dbReference type="WBParaSite" id="nRc.2.0.1.t01667-RA"/>
    </source>
</evidence>
<name>A0A915HI34_ROMCU</name>